<dbReference type="Proteomes" id="UP000008177">
    <property type="component" value="Unplaced contigs"/>
</dbReference>
<dbReference type="HOGENOM" id="CLU_2654214_0_0_1"/>
<sequence length="76" mass="8437">MFPLVLIELSSTRFKLCLHLTIILNVLSKAAACNNTRSTCKVAISFSLAIVAENSAFYYLLNVLAWQSDRAQENGE</sequence>
<evidence type="ECO:0008006" key="4">
    <source>
        <dbReference type="Google" id="ProtNLM"/>
    </source>
</evidence>
<accession>G2YGF5</accession>
<dbReference type="InParanoid" id="G2YGF5"/>
<evidence type="ECO:0000313" key="2">
    <source>
        <dbReference type="EMBL" id="CCD50853.1"/>
    </source>
</evidence>
<feature type="chain" id="PRO_5005679635" description="Secreted protein" evidence="1">
    <location>
        <begin position="33"/>
        <end position="76"/>
    </location>
</feature>
<evidence type="ECO:0000313" key="3">
    <source>
        <dbReference type="Proteomes" id="UP000008177"/>
    </source>
</evidence>
<dbReference type="EMBL" id="FQ790330">
    <property type="protein sequence ID" value="CCD50853.1"/>
    <property type="molecule type" value="Genomic_DNA"/>
</dbReference>
<feature type="signal peptide" evidence="1">
    <location>
        <begin position="1"/>
        <end position="32"/>
    </location>
</feature>
<keyword evidence="1" id="KW-0732">Signal</keyword>
<protein>
    <recommendedName>
        <fullName evidence="4">Secreted protein</fullName>
    </recommendedName>
</protein>
<gene>
    <name evidence="2" type="ORF">BofuT4_uP086320.1</name>
</gene>
<reference evidence="3" key="1">
    <citation type="journal article" date="2011" name="PLoS Genet.">
        <title>Genomic analysis of the necrotrophic fungal pathogens Sclerotinia sclerotiorum and Botrytis cinerea.</title>
        <authorList>
            <person name="Amselem J."/>
            <person name="Cuomo C.A."/>
            <person name="van Kan J.A."/>
            <person name="Viaud M."/>
            <person name="Benito E.P."/>
            <person name="Couloux A."/>
            <person name="Coutinho P.M."/>
            <person name="de Vries R.P."/>
            <person name="Dyer P.S."/>
            <person name="Fillinger S."/>
            <person name="Fournier E."/>
            <person name="Gout L."/>
            <person name="Hahn M."/>
            <person name="Kohn L."/>
            <person name="Lapalu N."/>
            <person name="Plummer K.M."/>
            <person name="Pradier J.M."/>
            <person name="Quevillon E."/>
            <person name="Sharon A."/>
            <person name="Simon A."/>
            <person name="ten Have A."/>
            <person name="Tudzynski B."/>
            <person name="Tudzynski P."/>
            <person name="Wincker P."/>
            <person name="Andrew M."/>
            <person name="Anthouard V."/>
            <person name="Beever R.E."/>
            <person name="Beffa R."/>
            <person name="Benoit I."/>
            <person name="Bouzid O."/>
            <person name="Brault B."/>
            <person name="Chen Z."/>
            <person name="Choquer M."/>
            <person name="Collemare J."/>
            <person name="Cotton P."/>
            <person name="Danchin E.G."/>
            <person name="Da Silva C."/>
            <person name="Gautier A."/>
            <person name="Giraud C."/>
            <person name="Giraud T."/>
            <person name="Gonzalez C."/>
            <person name="Grossetete S."/>
            <person name="Guldener U."/>
            <person name="Henrissat B."/>
            <person name="Howlett B.J."/>
            <person name="Kodira C."/>
            <person name="Kretschmer M."/>
            <person name="Lappartient A."/>
            <person name="Leroch M."/>
            <person name="Levis C."/>
            <person name="Mauceli E."/>
            <person name="Neuveglise C."/>
            <person name="Oeser B."/>
            <person name="Pearson M."/>
            <person name="Poulain J."/>
            <person name="Poussereau N."/>
            <person name="Quesneville H."/>
            <person name="Rascle C."/>
            <person name="Schumacher J."/>
            <person name="Segurens B."/>
            <person name="Sexton A."/>
            <person name="Silva E."/>
            <person name="Sirven C."/>
            <person name="Soanes D.M."/>
            <person name="Talbot N.J."/>
            <person name="Templeton M."/>
            <person name="Yandava C."/>
            <person name="Yarden O."/>
            <person name="Zeng Q."/>
            <person name="Rollins J.A."/>
            <person name="Lebrun M.H."/>
            <person name="Dickman M."/>
        </authorList>
    </citation>
    <scope>NUCLEOTIDE SEQUENCE [LARGE SCALE GENOMIC DNA]</scope>
    <source>
        <strain evidence="3">T4</strain>
    </source>
</reference>
<name>G2YGF5_BOTF4</name>
<organism evidence="2 3">
    <name type="scientific">Botryotinia fuckeliana (strain T4)</name>
    <name type="common">Noble rot fungus</name>
    <name type="synonym">Botrytis cinerea</name>
    <dbReference type="NCBI Taxonomy" id="999810"/>
    <lineage>
        <taxon>Eukaryota</taxon>
        <taxon>Fungi</taxon>
        <taxon>Dikarya</taxon>
        <taxon>Ascomycota</taxon>
        <taxon>Pezizomycotina</taxon>
        <taxon>Leotiomycetes</taxon>
        <taxon>Helotiales</taxon>
        <taxon>Sclerotiniaceae</taxon>
        <taxon>Botrytis</taxon>
    </lineage>
</organism>
<proteinExistence type="predicted"/>
<dbReference type="AlphaFoldDB" id="G2YGF5"/>
<evidence type="ECO:0000256" key="1">
    <source>
        <dbReference type="SAM" id="SignalP"/>
    </source>
</evidence>